<proteinExistence type="predicted"/>
<dbReference type="KEGG" id="pphr:APZ00_24050"/>
<dbReference type="AlphaFoldDB" id="A0A0U3MZL0"/>
<dbReference type="STRING" id="121719.APZ00_24050"/>
<keyword evidence="3" id="KW-1185">Reference proteome</keyword>
<accession>A0A0U3MZL0</accession>
<dbReference type="SUPFAM" id="SSF56935">
    <property type="entry name" value="Porins"/>
    <property type="match status" value="1"/>
</dbReference>
<dbReference type="Gene3D" id="1.25.40.10">
    <property type="entry name" value="Tetratricopeptide repeat domain"/>
    <property type="match status" value="1"/>
</dbReference>
<evidence type="ECO:0000313" key="3">
    <source>
        <dbReference type="Proteomes" id="UP000064921"/>
    </source>
</evidence>
<reference evidence="2 3" key="1">
    <citation type="submission" date="2015-10" db="EMBL/GenBank/DDBJ databases">
        <title>The world's first case of liver abscess caused by Pannonibacter phragmitetus.</title>
        <authorList>
            <person name="Ming D."/>
            <person name="Wang M."/>
            <person name="Zhou Y."/>
            <person name="Jiang T."/>
            <person name="Hu S."/>
        </authorList>
    </citation>
    <scope>NUCLEOTIDE SEQUENCE [LARGE SCALE GENOMIC DNA]</scope>
    <source>
        <strain evidence="2 3">31801</strain>
    </source>
</reference>
<dbReference type="Proteomes" id="UP000064921">
    <property type="component" value="Chromosome"/>
</dbReference>
<organism evidence="2 3">
    <name type="scientific">Pannonibacter phragmitetus</name>
    <dbReference type="NCBI Taxonomy" id="121719"/>
    <lineage>
        <taxon>Bacteria</taxon>
        <taxon>Pseudomonadati</taxon>
        <taxon>Pseudomonadota</taxon>
        <taxon>Alphaproteobacteria</taxon>
        <taxon>Hyphomicrobiales</taxon>
        <taxon>Stappiaceae</taxon>
        <taxon>Pannonibacter</taxon>
    </lineage>
</organism>
<evidence type="ECO:0000256" key="1">
    <source>
        <dbReference type="SAM" id="MobiDB-lite"/>
    </source>
</evidence>
<feature type="region of interest" description="Disordered" evidence="1">
    <location>
        <begin position="1"/>
        <end position="20"/>
    </location>
</feature>
<protein>
    <submittedName>
        <fullName evidence="2">Uncharacterized protein</fullName>
    </submittedName>
</protein>
<sequence length="473" mass="51070">MPGNVTSIGAKSPRIRAGRTGSCRSRAHRFGGLLALAVVFGTASLDGAAQAQQFPAANLAARQQQLLQATLAEPQNLDIAFEYAMVSAQIGDHEAAIGTLERMLVYAPGLPRVQLELGVLYMRLGAKDMARNYFESAISGPNVPPEVTQRVNYFLAAIAEQEAPAKVSGLLTAGVRGQSNANAAPESRIINLNGTAFTLDDAGTGKADINAFLSANVRFSYDLASQGDRLEADLIFYGARYGDISRLDTEMAEITFGPSFNLARFGIDDARLGIYGIANGIRLDGANYSGGFGAGARVAMNLSERAGLLARVEVRHSWFNDTVKQPNLSDRAGYAVRIASGYQYRLTETFTARLTLLGDVVTANKAYKSNTASGFSAGGTYRFSSPFRLSAAPWSVDVEGGYLYRAYNEPDRLINRNRAQRDNEGWLRSSLTMPLGEGKTAIGLSGELRRQQSNYDLNDYTNASGMLSVMRRF</sequence>
<dbReference type="SUPFAM" id="SSF48452">
    <property type="entry name" value="TPR-like"/>
    <property type="match status" value="1"/>
</dbReference>
<dbReference type="InterPro" id="IPR011990">
    <property type="entry name" value="TPR-like_helical_dom_sf"/>
</dbReference>
<dbReference type="EMBL" id="CP013068">
    <property type="protein sequence ID" value="ALV29735.1"/>
    <property type="molecule type" value="Genomic_DNA"/>
</dbReference>
<gene>
    <name evidence="2" type="ORF">APZ00_24050</name>
</gene>
<name>A0A0U3MZL0_9HYPH</name>
<evidence type="ECO:0000313" key="2">
    <source>
        <dbReference type="EMBL" id="ALV29735.1"/>
    </source>
</evidence>